<evidence type="ECO:0000256" key="9">
    <source>
        <dbReference type="ARBA" id="ARBA00049654"/>
    </source>
</evidence>
<gene>
    <name evidence="16" type="ORF">S40285_02000</name>
</gene>
<dbReference type="Proteomes" id="UP000028524">
    <property type="component" value="Unassembled WGS sequence"/>
</dbReference>
<reference evidence="16 17" key="1">
    <citation type="journal article" date="2014" name="BMC Genomics">
        <title>Comparative genome sequencing reveals chemotype-specific gene clusters in the toxigenic black mold Stachybotrys.</title>
        <authorList>
            <person name="Semeiks J."/>
            <person name="Borek D."/>
            <person name="Otwinowski Z."/>
            <person name="Grishin N.V."/>
        </authorList>
    </citation>
    <scope>NUCLEOTIDE SEQUENCE [LARGE SCALE GENOMIC DNA]</scope>
    <source>
        <strain evidence="16 17">IBT 40285</strain>
    </source>
</reference>
<feature type="compositionally biased region" description="Polar residues" evidence="14">
    <location>
        <begin position="336"/>
        <end position="350"/>
    </location>
</feature>
<evidence type="ECO:0000256" key="11">
    <source>
        <dbReference type="ARBA" id="ARBA00068630"/>
    </source>
</evidence>
<dbReference type="PROSITE" id="PS51083">
    <property type="entry name" value="ZF_HIT"/>
    <property type="match status" value="1"/>
</dbReference>
<feature type="compositionally biased region" description="Acidic residues" evidence="14">
    <location>
        <begin position="378"/>
        <end position="399"/>
    </location>
</feature>
<keyword evidence="2" id="KW-0690">Ribosome biogenesis</keyword>
<dbReference type="PANTHER" id="PTHR13483:SF11">
    <property type="entry name" value="ZINC FINGER HIT DOMAIN-CONTAINING PROTEIN 3"/>
    <property type="match status" value="1"/>
</dbReference>
<dbReference type="GO" id="GO:0048254">
    <property type="term" value="P:snoRNA localization"/>
    <property type="evidence" value="ECO:0007669"/>
    <property type="project" value="TreeGrafter"/>
</dbReference>
<keyword evidence="1" id="KW-1017">Isopeptide bond</keyword>
<evidence type="ECO:0000256" key="12">
    <source>
        <dbReference type="ARBA" id="ARBA00077531"/>
    </source>
</evidence>
<dbReference type="OrthoDB" id="272357at2759"/>
<comment type="subunit">
    <text evidence="10">Interacts with FBL, SNU13, NOP58, NUFIP1, RUVBL1, RUVBL2 and TAF9. Interacts (via HIT-type zinc finger) with the RUVBL1/RUVBL2 complex in the presence of ADP.</text>
</comment>
<dbReference type="Pfam" id="PF25790">
    <property type="entry name" value="BCD1"/>
    <property type="match status" value="1"/>
</dbReference>
<evidence type="ECO:0000256" key="3">
    <source>
        <dbReference type="ARBA" id="ARBA00022553"/>
    </source>
</evidence>
<evidence type="ECO:0000256" key="14">
    <source>
        <dbReference type="SAM" id="MobiDB-lite"/>
    </source>
</evidence>
<comment type="similarity">
    <text evidence="9">Belongs to the BCD1 family.</text>
</comment>
<evidence type="ECO:0000256" key="6">
    <source>
        <dbReference type="ARBA" id="ARBA00022833"/>
    </source>
</evidence>
<dbReference type="InParanoid" id="A0A084QIL7"/>
<evidence type="ECO:0000256" key="5">
    <source>
        <dbReference type="ARBA" id="ARBA00022771"/>
    </source>
</evidence>
<dbReference type="Pfam" id="PF04438">
    <property type="entry name" value="zf-HIT"/>
    <property type="match status" value="1"/>
</dbReference>
<sequence length="447" mass="50109">MADPLLTSLCAICHISTPKYKCPRCSIQTCSLSCIKKHKSWSECSGKRDQTAYLPPSKLRTPAGIDHDYNFLHGIELARERAEKVVVGEKALVQEEELRPLTVQEVKWKQGRDGRRKKVLVTRVLREAKGRAFPPLLTKVLAKQRIAVDHMPRGMARQRENKTTFHRKSGCINWQVEWLTLETKPDSRQATQQSPACKRVLSKVLDTVSLYEAYVTALDEETKAGNRIKGASRGSRGYEFHQQRDSTWGAGTSVVQDPSRTTWIQHQTSTVSLWPSEWETVAEHEYQFFLARLPTKTNPPNMVIRISPKACLRDILPGTTVLEFPAIYVLPGGKTLPSTLVESSEASTQSPKERRKRKLDIRPSTGRPPKKQRQGKEDAEEGEVESSDEENDDDAEDRDDNGGLQIAGGLEAGEVIDEQSFGEEDDDDDDDDDDTTSTSGTDSDSDD</sequence>
<dbReference type="PANTHER" id="PTHR13483">
    <property type="entry name" value="BOX C_D SNORNA PROTEIN 1-RELATED"/>
    <property type="match status" value="1"/>
</dbReference>
<keyword evidence="17" id="KW-1185">Reference proteome</keyword>
<dbReference type="GO" id="GO:0000492">
    <property type="term" value="P:box C/D snoRNP assembly"/>
    <property type="evidence" value="ECO:0007669"/>
    <property type="project" value="TreeGrafter"/>
</dbReference>
<keyword evidence="4" id="KW-0479">Metal-binding</keyword>
<feature type="compositionally biased region" description="Low complexity" evidence="14">
    <location>
        <begin position="436"/>
        <end position="447"/>
    </location>
</feature>
<dbReference type="CDD" id="cd23023">
    <property type="entry name" value="zf-HIT_BCD1"/>
    <property type="match status" value="1"/>
</dbReference>
<protein>
    <recommendedName>
        <fullName evidence="11">Box C/D snoRNA protein 1</fullName>
    </recommendedName>
    <alternativeName>
        <fullName evidence="12">Zinc finger HIT domain-containing protein 6</fullName>
    </alternativeName>
</protein>
<dbReference type="STRING" id="1283841.A0A084QIL7"/>
<proteinExistence type="inferred from homology"/>
<comment type="function">
    <text evidence="8">Required for box C/D snoRNAs accumulation involved in snoRNA processing, snoRNA transport to the nucleolus and ribosome biogenesis.</text>
</comment>
<keyword evidence="5 13" id="KW-0863">Zinc-finger</keyword>
<accession>A0A084QIL7</accession>
<dbReference type="InterPro" id="IPR007529">
    <property type="entry name" value="Znf_HIT"/>
</dbReference>
<evidence type="ECO:0000256" key="1">
    <source>
        <dbReference type="ARBA" id="ARBA00022499"/>
    </source>
</evidence>
<evidence type="ECO:0000256" key="10">
    <source>
        <dbReference type="ARBA" id="ARBA00061949"/>
    </source>
</evidence>
<dbReference type="SUPFAM" id="SSF144232">
    <property type="entry name" value="HIT/MYND zinc finger-like"/>
    <property type="match status" value="1"/>
</dbReference>
<evidence type="ECO:0000256" key="4">
    <source>
        <dbReference type="ARBA" id="ARBA00022723"/>
    </source>
</evidence>
<dbReference type="GO" id="GO:0008270">
    <property type="term" value="F:zinc ion binding"/>
    <property type="evidence" value="ECO:0007669"/>
    <property type="project" value="UniProtKB-UniRule"/>
</dbReference>
<dbReference type="FunFam" id="3.30.60.190:FF:000001">
    <property type="entry name" value="box C/D snoRNA protein 1"/>
    <property type="match status" value="1"/>
</dbReference>
<feature type="region of interest" description="Disordered" evidence="14">
    <location>
        <begin position="333"/>
        <end position="447"/>
    </location>
</feature>
<dbReference type="GO" id="GO:0005634">
    <property type="term" value="C:nucleus"/>
    <property type="evidence" value="ECO:0007669"/>
    <property type="project" value="TreeGrafter"/>
</dbReference>
<dbReference type="FunCoup" id="A0A084QIL7">
    <property type="interactions" value="105"/>
</dbReference>
<evidence type="ECO:0000256" key="13">
    <source>
        <dbReference type="PROSITE-ProRule" id="PRU00453"/>
    </source>
</evidence>
<dbReference type="InterPro" id="IPR057721">
    <property type="entry name" value="BCD1_alpha/beta"/>
</dbReference>
<feature type="compositionally biased region" description="Acidic residues" evidence="14">
    <location>
        <begin position="414"/>
        <end position="435"/>
    </location>
</feature>
<evidence type="ECO:0000259" key="15">
    <source>
        <dbReference type="PROSITE" id="PS51083"/>
    </source>
</evidence>
<dbReference type="InterPro" id="IPR051639">
    <property type="entry name" value="BCD1"/>
</dbReference>
<evidence type="ECO:0000313" key="17">
    <source>
        <dbReference type="Proteomes" id="UP000028524"/>
    </source>
</evidence>
<evidence type="ECO:0000256" key="7">
    <source>
        <dbReference type="ARBA" id="ARBA00022843"/>
    </source>
</evidence>
<keyword evidence="7" id="KW-0832">Ubl conjugation</keyword>
<name>A0A084QIL7_STAC4</name>
<feature type="domain" description="HIT-type" evidence="15">
    <location>
        <begin position="10"/>
        <end position="44"/>
    </location>
</feature>
<organism evidence="16 17">
    <name type="scientific">Stachybotrys chlorohalonatus (strain IBT 40285)</name>
    <dbReference type="NCBI Taxonomy" id="1283841"/>
    <lineage>
        <taxon>Eukaryota</taxon>
        <taxon>Fungi</taxon>
        <taxon>Dikarya</taxon>
        <taxon>Ascomycota</taxon>
        <taxon>Pezizomycotina</taxon>
        <taxon>Sordariomycetes</taxon>
        <taxon>Hypocreomycetidae</taxon>
        <taxon>Hypocreales</taxon>
        <taxon>Stachybotryaceae</taxon>
        <taxon>Stachybotrys</taxon>
    </lineage>
</organism>
<dbReference type="GO" id="GO:0070761">
    <property type="term" value="C:pre-snoRNP complex"/>
    <property type="evidence" value="ECO:0007669"/>
    <property type="project" value="TreeGrafter"/>
</dbReference>
<keyword evidence="6" id="KW-0862">Zinc</keyword>
<dbReference type="EMBL" id="KL660721">
    <property type="protein sequence ID" value="KFA63802.1"/>
    <property type="molecule type" value="Genomic_DNA"/>
</dbReference>
<dbReference type="AlphaFoldDB" id="A0A084QIL7"/>
<dbReference type="HOGENOM" id="CLU_025524_5_0_1"/>
<dbReference type="OMA" id="HKRLAWT"/>
<evidence type="ECO:0000313" key="16">
    <source>
        <dbReference type="EMBL" id="KFA63802.1"/>
    </source>
</evidence>
<evidence type="ECO:0000256" key="2">
    <source>
        <dbReference type="ARBA" id="ARBA00022517"/>
    </source>
</evidence>
<evidence type="ECO:0000256" key="8">
    <source>
        <dbReference type="ARBA" id="ARBA00049598"/>
    </source>
</evidence>
<keyword evidence="3" id="KW-0597">Phosphoprotein</keyword>
<dbReference type="Gene3D" id="3.30.60.190">
    <property type="match status" value="1"/>
</dbReference>
<dbReference type="GO" id="GO:0000463">
    <property type="term" value="P:maturation of LSU-rRNA from tricistronic rRNA transcript (SSU-rRNA, 5.8S rRNA, LSU-rRNA)"/>
    <property type="evidence" value="ECO:0007669"/>
    <property type="project" value="TreeGrafter"/>
</dbReference>